<proteinExistence type="predicted"/>
<name>A0AAU8K197_9ACTN</name>
<dbReference type="InterPro" id="IPR050855">
    <property type="entry name" value="NDM-1-like"/>
</dbReference>
<dbReference type="InterPro" id="IPR001279">
    <property type="entry name" value="Metallo-B-lactamas"/>
</dbReference>
<dbReference type="Pfam" id="PF00753">
    <property type="entry name" value="Lactamase_B"/>
    <property type="match status" value="1"/>
</dbReference>
<feature type="domain" description="Metallo-beta-lactamase" evidence="1">
    <location>
        <begin position="17"/>
        <end position="201"/>
    </location>
</feature>
<dbReference type="InterPro" id="IPR036866">
    <property type="entry name" value="RibonucZ/Hydroxyglut_hydro"/>
</dbReference>
<dbReference type="EMBL" id="CP159872">
    <property type="protein sequence ID" value="XCM81960.1"/>
    <property type="molecule type" value="Genomic_DNA"/>
</dbReference>
<dbReference type="SUPFAM" id="SSF56281">
    <property type="entry name" value="Metallo-hydrolase/oxidoreductase"/>
    <property type="match status" value="1"/>
</dbReference>
<dbReference type="SMART" id="SM00849">
    <property type="entry name" value="Lactamase_B"/>
    <property type="match status" value="1"/>
</dbReference>
<evidence type="ECO:0000259" key="1">
    <source>
        <dbReference type="SMART" id="SM00849"/>
    </source>
</evidence>
<dbReference type="AlphaFoldDB" id="A0AAU8K197"/>
<organism evidence="2">
    <name type="scientific">Kitasatospora camelliae</name>
    <dbReference type="NCBI Taxonomy" id="3156397"/>
    <lineage>
        <taxon>Bacteria</taxon>
        <taxon>Bacillati</taxon>
        <taxon>Actinomycetota</taxon>
        <taxon>Actinomycetes</taxon>
        <taxon>Kitasatosporales</taxon>
        <taxon>Streptomycetaceae</taxon>
        <taxon>Kitasatospora</taxon>
    </lineage>
</organism>
<dbReference type="Gene3D" id="3.60.15.10">
    <property type="entry name" value="Ribonuclease Z/Hydroxyacylglutathione hydrolase-like"/>
    <property type="match status" value="1"/>
</dbReference>
<accession>A0AAU8K197</accession>
<dbReference type="CDD" id="cd07739">
    <property type="entry name" value="metallo-hydrolase-like_MBL-fold"/>
    <property type="match status" value="1"/>
</dbReference>
<dbReference type="PANTHER" id="PTHR42951:SF14">
    <property type="entry name" value="METALLO-BETA-LACTAMASE SUPERFAMILY PROTEIN"/>
    <property type="match status" value="1"/>
</dbReference>
<dbReference type="KEGG" id="kcm:ABWK59_25195"/>
<protein>
    <submittedName>
        <fullName evidence="2">MBL fold metallo-hydrolase</fullName>
    </submittedName>
</protein>
<dbReference type="RefSeq" id="WP_354642890.1">
    <property type="nucleotide sequence ID" value="NZ_CP159872.1"/>
</dbReference>
<reference evidence="2" key="1">
    <citation type="submission" date="2024-06" db="EMBL/GenBank/DDBJ databases">
        <title>The genome sequences of Kitasatospora sp. strain HUAS MG31.</title>
        <authorList>
            <person name="Mo P."/>
        </authorList>
    </citation>
    <scope>NUCLEOTIDE SEQUENCE</scope>
    <source>
        <strain evidence="2">HUAS MG31</strain>
    </source>
</reference>
<sequence>MNPLDFTIVDFDDASLHKTAVLVAGTRELVLVDAGFRRSDGQRLAREVAATGKRLTTVFISHGDPDFYFGAEVLQEAYPEARILAPAQVVEHITATYRAKLAAWASLGEELPSRLVLPEPLPGDALEIEGHRLELRGADLRLPDRYFLWEHRSRSLLGGVLLFQGLHVWTADTPAFGQREAWIDVLDGMEALDPAFVAAGHRMAGAPTDLDAIRYTREYLQTFEMELGKHPDAAAAEAELKQRYPDAGLPLAVELGTKVAKGELTWT</sequence>
<dbReference type="PANTHER" id="PTHR42951">
    <property type="entry name" value="METALLO-BETA-LACTAMASE DOMAIN-CONTAINING"/>
    <property type="match status" value="1"/>
</dbReference>
<gene>
    <name evidence="2" type="ORF">ABWK59_25195</name>
</gene>
<evidence type="ECO:0000313" key="2">
    <source>
        <dbReference type="EMBL" id="XCM81960.1"/>
    </source>
</evidence>